<dbReference type="Proteomes" id="UP001564760">
    <property type="component" value="Unassembled WGS sequence"/>
</dbReference>
<sequence>MSDRSTASSPSAAWRRLQAGNKRFDAALHHTPEDITERQAPLAAVFRCADSHLPSEAVFGQSRGALIDISTWGHVIDTGVLACVEYAVGTLRTPLIAVLGHPDCAAMRTALDAWKKVTFPEGAARVVVEQAISSLSRLNATVGAADELSAAHVVQTGATLLHKSPVLAKAVDNGQAAIVCLVSGRNDGRLRVCATFGDISERESPLLECV</sequence>
<protein>
    <submittedName>
        <fullName evidence="3">Carbonic anhydrase</fullName>
    </submittedName>
</protein>
<gene>
    <name evidence="3" type="ORF">AB8998_02615</name>
</gene>
<name>A0ABV4BYC8_9MYCO</name>
<dbReference type="EMBL" id="JBGEDP010000001">
    <property type="protein sequence ID" value="MEY8014025.1"/>
    <property type="molecule type" value="Genomic_DNA"/>
</dbReference>
<dbReference type="SUPFAM" id="SSF53056">
    <property type="entry name" value="beta-carbonic anhydrase, cab"/>
    <property type="match status" value="1"/>
</dbReference>
<dbReference type="RefSeq" id="WP_369736694.1">
    <property type="nucleotide sequence ID" value="NZ_JBGEDP010000001.1"/>
</dbReference>
<dbReference type="Gene3D" id="3.40.1050.10">
    <property type="entry name" value="Carbonic anhydrase"/>
    <property type="match status" value="1"/>
</dbReference>
<keyword evidence="4" id="KW-1185">Reference proteome</keyword>
<comment type="similarity">
    <text evidence="1">Belongs to the beta-class carbonic anhydrase family.</text>
</comment>
<dbReference type="PANTHER" id="PTHR11002:SF79">
    <property type="entry name" value="CARBONIC ANHYDRASE 2"/>
    <property type="match status" value="1"/>
</dbReference>
<dbReference type="InterPro" id="IPR036874">
    <property type="entry name" value="Carbonic_anhydrase_sf"/>
</dbReference>
<dbReference type="InterPro" id="IPR001765">
    <property type="entry name" value="Carbonic_anhydrase"/>
</dbReference>
<dbReference type="PANTHER" id="PTHR11002">
    <property type="entry name" value="CARBONIC ANHYDRASE"/>
    <property type="match status" value="1"/>
</dbReference>
<comment type="function">
    <text evidence="2">Catalyzes the reversible hydration of carbon dioxide to form bicarbonate.</text>
</comment>
<evidence type="ECO:0000256" key="2">
    <source>
        <dbReference type="ARBA" id="ARBA00024993"/>
    </source>
</evidence>
<dbReference type="Pfam" id="PF00484">
    <property type="entry name" value="Pro_CA"/>
    <property type="match status" value="1"/>
</dbReference>
<evidence type="ECO:0000313" key="3">
    <source>
        <dbReference type="EMBL" id="MEY8014025.1"/>
    </source>
</evidence>
<reference evidence="3 4" key="1">
    <citation type="submission" date="2024-08" db="EMBL/GenBank/DDBJ databases">
        <title>Mycobacterium servetensis sp. nov., a novel rapid-growing mycobacterial species recovered from a human patient in Zaragoza, Spain.</title>
        <authorList>
            <person name="Tristancho-Baro A.I."/>
            <person name="Buenestado-Serrano S."/>
            <person name="Garcia De Viedma D."/>
            <person name="Milagro-Beamonte A."/>
            <person name="Burillo N."/>
            <person name="Sanz S."/>
            <person name="Lopez-Calleja A.I."/>
            <person name="Penas-Utrilla D."/>
            <person name="Guardingo M."/>
            <person name="Garcia M.J."/>
            <person name="Vinuelas-Bayon J."/>
        </authorList>
    </citation>
    <scope>NUCLEOTIDE SEQUENCE [LARGE SCALE GENOMIC DNA]</scope>
    <source>
        <strain evidence="4">HUMS_12744610</strain>
    </source>
</reference>
<proteinExistence type="inferred from homology"/>
<accession>A0ABV4BYC8</accession>
<organism evidence="3 4">
    <name type="scientific">Mycobacterium servetii</name>
    <dbReference type="NCBI Taxonomy" id="3237418"/>
    <lineage>
        <taxon>Bacteria</taxon>
        <taxon>Bacillati</taxon>
        <taxon>Actinomycetota</taxon>
        <taxon>Actinomycetes</taxon>
        <taxon>Mycobacteriales</taxon>
        <taxon>Mycobacteriaceae</taxon>
        <taxon>Mycobacterium</taxon>
    </lineage>
</organism>
<evidence type="ECO:0000313" key="4">
    <source>
        <dbReference type="Proteomes" id="UP001564760"/>
    </source>
</evidence>
<comment type="caution">
    <text evidence="3">The sequence shown here is derived from an EMBL/GenBank/DDBJ whole genome shotgun (WGS) entry which is preliminary data.</text>
</comment>
<dbReference type="SMART" id="SM00947">
    <property type="entry name" value="Pro_CA"/>
    <property type="match status" value="1"/>
</dbReference>
<evidence type="ECO:0000256" key="1">
    <source>
        <dbReference type="ARBA" id="ARBA00006217"/>
    </source>
</evidence>